<evidence type="ECO:0000259" key="12">
    <source>
        <dbReference type="Pfam" id="PF00156"/>
    </source>
</evidence>
<name>A0A1R0H562_9FUNG</name>
<feature type="domain" description="Phosphoribosyltransferase" evidence="12">
    <location>
        <begin position="83"/>
        <end position="184"/>
    </location>
</feature>
<proteinExistence type="inferred from homology"/>
<protein>
    <recommendedName>
        <fullName evidence="6">adenine phosphoribosyltransferase</fullName>
        <ecNumber evidence="6">2.4.2.7</ecNumber>
    </recommendedName>
</protein>
<reference evidence="13 14" key="1">
    <citation type="journal article" date="2016" name="Mol. Biol. Evol.">
        <title>Genome-Wide Survey of Gut Fungi (Harpellales) Reveals the First Horizontally Transferred Ubiquitin Gene from a Mosquito Host.</title>
        <authorList>
            <person name="Wang Y."/>
            <person name="White M.M."/>
            <person name="Kvist S."/>
            <person name="Moncalvo J.M."/>
        </authorList>
    </citation>
    <scope>NUCLEOTIDE SEQUENCE [LARGE SCALE GENOMIC DNA]</scope>
    <source>
        <strain evidence="13 14">ALG-7-W6</strain>
    </source>
</reference>
<comment type="caution">
    <text evidence="13">The sequence shown here is derived from an EMBL/GenBank/DDBJ whole genome shotgun (WGS) entry which is preliminary data.</text>
</comment>
<evidence type="ECO:0000313" key="14">
    <source>
        <dbReference type="Proteomes" id="UP000187455"/>
    </source>
</evidence>
<evidence type="ECO:0000256" key="11">
    <source>
        <dbReference type="SAM" id="SignalP"/>
    </source>
</evidence>
<dbReference type="STRING" id="133383.A0A1R0H562"/>
<accession>A0A1R0H562</accession>
<keyword evidence="14" id="KW-1185">Reference proteome</keyword>
<comment type="catalytic activity">
    <reaction evidence="1">
        <text>AMP + diphosphate = 5-phospho-alpha-D-ribose 1-diphosphate + adenine</text>
        <dbReference type="Rhea" id="RHEA:16609"/>
        <dbReference type="ChEBI" id="CHEBI:16708"/>
        <dbReference type="ChEBI" id="CHEBI:33019"/>
        <dbReference type="ChEBI" id="CHEBI:58017"/>
        <dbReference type="ChEBI" id="CHEBI:456215"/>
        <dbReference type="EC" id="2.4.2.7"/>
    </reaction>
</comment>
<evidence type="ECO:0000313" key="13">
    <source>
        <dbReference type="EMBL" id="OLY84194.1"/>
    </source>
</evidence>
<dbReference type="NCBIfam" id="TIGR01090">
    <property type="entry name" value="apt"/>
    <property type="match status" value="1"/>
</dbReference>
<dbReference type="InterPro" id="IPR050054">
    <property type="entry name" value="UPRTase/APRTase"/>
</dbReference>
<dbReference type="CDD" id="cd06223">
    <property type="entry name" value="PRTases_typeI"/>
    <property type="match status" value="1"/>
</dbReference>
<dbReference type="InterPro" id="IPR000836">
    <property type="entry name" value="PRTase_dom"/>
</dbReference>
<dbReference type="GO" id="GO:0006168">
    <property type="term" value="P:adenine salvage"/>
    <property type="evidence" value="ECO:0007669"/>
    <property type="project" value="InterPro"/>
</dbReference>
<evidence type="ECO:0000256" key="1">
    <source>
        <dbReference type="ARBA" id="ARBA00000868"/>
    </source>
</evidence>
<feature type="signal peptide" evidence="11">
    <location>
        <begin position="1"/>
        <end position="26"/>
    </location>
</feature>
<gene>
    <name evidence="13" type="ORF">AYI68_g1642</name>
</gene>
<evidence type="ECO:0000256" key="3">
    <source>
        <dbReference type="ARBA" id="ARBA00004496"/>
    </source>
</evidence>
<dbReference type="Proteomes" id="UP000187455">
    <property type="component" value="Unassembled WGS sequence"/>
</dbReference>
<evidence type="ECO:0000256" key="8">
    <source>
        <dbReference type="ARBA" id="ARBA00022676"/>
    </source>
</evidence>
<keyword evidence="11" id="KW-0732">Signal</keyword>
<dbReference type="OrthoDB" id="363185at2759"/>
<dbReference type="PANTHER" id="PTHR32315">
    <property type="entry name" value="ADENINE PHOSPHORIBOSYLTRANSFERASE"/>
    <property type="match status" value="1"/>
</dbReference>
<dbReference type="FunFam" id="3.40.50.2020:FF:000021">
    <property type="entry name" value="Adenine phosphoribosyltransferase"/>
    <property type="match status" value="1"/>
</dbReference>
<dbReference type="NCBIfam" id="NF002636">
    <property type="entry name" value="PRK02304.1-5"/>
    <property type="match status" value="1"/>
</dbReference>
<evidence type="ECO:0000256" key="9">
    <source>
        <dbReference type="ARBA" id="ARBA00022679"/>
    </source>
</evidence>
<dbReference type="GO" id="GO:0002055">
    <property type="term" value="F:adenine binding"/>
    <property type="evidence" value="ECO:0007669"/>
    <property type="project" value="TreeGrafter"/>
</dbReference>
<evidence type="ECO:0000256" key="5">
    <source>
        <dbReference type="ARBA" id="ARBA00008391"/>
    </source>
</evidence>
<dbReference type="GO" id="GO:0006166">
    <property type="term" value="P:purine ribonucleoside salvage"/>
    <property type="evidence" value="ECO:0007669"/>
    <property type="project" value="UniProtKB-KW"/>
</dbReference>
<feature type="chain" id="PRO_5013249240" description="adenine phosphoribosyltransferase" evidence="11">
    <location>
        <begin position="27"/>
        <end position="208"/>
    </location>
</feature>
<dbReference type="GO" id="GO:0003999">
    <property type="term" value="F:adenine phosphoribosyltransferase activity"/>
    <property type="evidence" value="ECO:0007669"/>
    <property type="project" value="UniProtKB-EC"/>
</dbReference>
<dbReference type="GO" id="GO:0005737">
    <property type="term" value="C:cytoplasm"/>
    <property type="evidence" value="ECO:0007669"/>
    <property type="project" value="UniProtKB-SubCell"/>
</dbReference>
<evidence type="ECO:0000256" key="7">
    <source>
        <dbReference type="ARBA" id="ARBA00022490"/>
    </source>
</evidence>
<organism evidence="13 14">
    <name type="scientific">Smittium mucronatum</name>
    <dbReference type="NCBI Taxonomy" id="133383"/>
    <lineage>
        <taxon>Eukaryota</taxon>
        <taxon>Fungi</taxon>
        <taxon>Fungi incertae sedis</taxon>
        <taxon>Zoopagomycota</taxon>
        <taxon>Kickxellomycotina</taxon>
        <taxon>Harpellomycetes</taxon>
        <taxon>Harpellales</taxon>
        <taxon>Legeriomycetaceae</taxon>
        <taxon>Smittium</taxon>
    </lineage>
</organism>
<evidence type="ECO:0000256" key="4">
    <source>
        <dbReference type="ARBA" id="ARBA00004659"/>
    </source>
</evidence>
<dbReference type="EMBL" id="LSSL01000584">
    <property type="protein sequence ID" value="OLY84194.1"/>
    <property type="molecule type" value="Genomic_DNA"/>
</dbReference>
<keyword evidence="9 13" id="KW-0808">Transferase</keyword>
<dbReference type="AlphaFoldDB" id="A0A1R0H562"/>
<comment type="similarity">
    <text evidence="5">Belongs to the purine/pyrimidine phosphoribosyltransferase family.</text>
</comment>
<dbReference type="SUPFAM" id="SSF53271">
    <property type="entry name" value="PRTase-like"/>
    <property type="match status" value="1"/>
</dbReference>
<keyword evidence="7" id="KW-0963">Cytoplasm</keyword>
<sequence>MDGCGLIPFLFELLYILRINMSGTSAEQEYTIEQVKALVRDYPDFPKKGILFRDIFPIFLNPPALNCLLNHMVDVSVSFAQKLDNHRINAVVGLDARGFLFGPTLALKLNAKFVPIRKSGKLPGSLVKTTYEKEYGSDTVEIQADSILPTDNVLIVDDLLATGGTCKAAETLISKLGATVVLSLFVIELTDLKGKELLSSPTHSIIEY</sequence>
<dbReference type="InterPro" id="IPR029057">
    <property type="entry name" value="PRTase-like"/>
</dbReference>
<dbReference type="GO" id="GO:0016208">
    <property type="term" value="F:AMP binding"/>
    <property type="evidence" value="ECO:0007669"/>
    <property type="project" value="TreeGrafter"/>
</dbReference>
<dbReference type="Pfam" id="PF00156">
    <property type="entry name" value="Pribosyltran"/>
    <property type="match status" value="1"/>
</dbReference>
<dbReference type="HAMAP" id="MF_00004">
    <property type="entry name" value="Aden_phosphoribosyltr"/>
    <property type="match status" value="1"/>
</dbReference>
<dbReference type="NCBIfam" id="NF002634">
    <property type="entry name" value="PRK02304.1-3"/>
    <property type="match status" value="1"/>
</dbReference>
<keyword evidence="8 13" id="KW-0328">Glycosyltransferase</keyword>
<evidence type="ECO:0000256" key="10">
    <source>
        <dbReference type="ARBA" id="ARBA00022726"/>
    </source>
</evidence>
<evidence type="ECO:0000256" key="2">
    <source>
        <dbReference type="ARBA" id="ARBA00003968"/>
    </source>
</evidence>
<dbReference type="EC" id="2.4.2.7" evidence="6"/>
<evidence type="ECO:0000256" key="6">
    <source>
        <dbReference type="ARBA" id="ARBA00011893"/>
    </source>
</evidence>
<keyword evidence="10" id="KW-0660">Purine salvage</keyword>
<comment type="function">
    <text evidence="2">Catalyzes a salvage reaction resulting in the formation of AMP, that is energically less costly than de novo synthesis.</text>
</comment>
<dbReference type="GO" id="GO:0044209">
    <property type="term" value="P:AMP salvage"/>
    <property type="evidence" value="ECO:0007669"/>
    <property type="project" value="UniProtKB-UniPathway"/>
</dbReference>
<comment type="pathway">
    <text evidence="4">Purine metabolism; AMP biosynthesis via salvage pathway; AMP from adenine: step 1/1.</text>
</comment>
<dbReference type="InterPro" id="IPR005764">
    <property type="entry name" value="Ade_phspho_trans"/>
</dbReference>
<dbReference type="Gene3D" id="3.40.50.2020">
    <property type="match status" value="1"/>
</dbReference>
<comment type="subcellular location">
    <subcellularLocation>
        <location evidence="3">Cytoplasm</location>
    </subcellularLocation>
</comment>
<dbReference type="PANTHER" id="PTHR32315:SF3">
    <property type="entry name" value="ADENINE PHOSPHORIBOSYLTRANSFERASE"/>
    <property type="match status" value="1"/>
</dbReference>
<dbReference type="UniPathway" id="UPA00588">
    <property type="reaction ID" value="UER00646"/>
</dbReference>